<protein>
    <submittedName>
        <fullName evidence="2">Uncharacterized protein</fullName>
    </submittedName>
</protein>
<organism evidence="2 3">
    <name type="scientific">Stylosanthes scabra</name>
    <dbReference type="NCBI Taxonomy" id="79078"/>
    <lineage>
        <taxon>Eukaryota</taxon>
        <taxon>Viridiplantae</taxon>
        <taxon>Streptophyta</taxon>
        <taxon>Embryophyta</taxon>
        <taxon>Tracheophyta</taxon>
        <taxon>Spermatophyta</taxon>
        <taxon>Magnoliopsida</taxon>
        <taxon>eudicotyledons</taxon>
        <taxon>Gunneridae</taxon>
        <taxon>Pentapetalae</taxon>
        <taxon>rosids</taxon>
        <taxon>fabids</taxon>
        <taxon>Fabales</taxon>
        <taxon>Fabaceae</taxon>
        <taxon>Papilionoideae</taxon>
        <taxon>50 kb inversion clade</taxon>
        <taxon>dalbergioids sensu lato</taxon>
        <taxon>Dalbergieae</taxon>
        <taxon>Pterocarpus clade</taxon>
        <taxon>Stylosanthes</taxon>
    </lineage>
</organism>
<proteinExistence type="predicted"/>
<sequence>MSSNDTDTNACPPKGETSTDPLPRRAPRPQDNDVSRNLPDPACDDSMSALMLDVKQQMQRVVDSNEDVRDRVISVEVENRELARDVSELKETIGILHQHLANPTALSKGEADVDTSVDAYGDEPDGGLARKVTKPNVGQLRQTKMDTRAASEISPDEDSSASSLFSKFKGKYYGYDGRYPPSSKRTDFKLGTSTQSHPLRRKATPPDRT</sequence>
<keyword evidence="3" id="KW-1185">Reference proteome</keyword>
<dbReference type="EMBL" id="JASCZI010031651">
    <property type="protein sequence ID" value="MED6127195.1"/>
    <property type="molecule type" value="Genomic_DNA"/>
</dbReference>
<accession>A0ABU6RT53</accession>
<comment type="caution">
    <text evidence="2">The sequence shown here is derived from an EMBL/GenBank/DDBJ whole genome shotgun (WGS) entry which is preliminary data.</text>
</comment>
<feature type="region of interest" description="Disordered" evidence="1">
    <location>
        <begin position="1"/>
        <end position="46"/>
    </location>
</feature>
<evidence type="ECO:0000313" key="2">
    <source>
        <dbReference type="EMBL" id="MED6127195.1"/>
    </source>
</evidence>
<evidence type="ECO:0000256" key="1">
    <source>
        <dbReference type="SAM" id="MobiDB-lite"/>
    </source>
</evidence>
<evidence type="ECO:0000313" key="3">
    <source>
        <dbReference type="Proteomes" id="UP001341840"/>
    </source>
</evidence>
<name>A0ABU6RT53_9FABA</name>
<feature type="compositionally biased region" description="Acidic residues" evidence="1">
    <location>
        <begin position="115"/>
        <end position="125"/>
    </location>
</feature>
<reference evidence="2 3" key="1">
    <citation type="journal article" date="2023" name="Plants (Basel)">
        <title>Bridging the Gap: Combining Genomics and Transcriptomics Approaches to Understand Stylosanthes scabra, an Orphan Legume from the Brazilian Caatinga.</title>
        <authorList>
            <person name="Ferreira-Neto J.R.C."/>
            <person name="da Silva M.D."/>
            <person name="Binneck E."/>
            <person name="de Melo N.F."/>
            <person name="da Silva R.H."/>
            <person name="de Melo A.L.T.M."/>
            <person name="Pandolfi V."/>
            <person name="Bustamante F.O."/>
            <person name="Brasileiro-Vidal A.C."/>
            <person name="Benko-Iseppon A.M."/>
        </authorList>
    </citation>
    <scope>NUCLEOTIDE SEQUENCE [LARGE SCALE GENOMIC DNA]</scope>
    <source>
        <tissue evidence="2">Leaves</tissue>
    </source>
</reference>
<gene>
    <name evidence="2" type="ORF">PIB30_085776</name>
</gene>
<dbReference type="Proteomes" id="UP001341840">
    <property type="component" value="Unassembled WGS sequence"/>
</dbReference>
<feature type="region of interest" description="Disordered" evidence="1">
    <location>
        <begin position="115"/>
        <end position="209"/>
    </location>
</feature>